<dbReference type="Proteomes" id="UP000886876">
    <property type="component" value="Unassembled WGS sequence"/>
</dbReference>
<dbReference type="Gene3D" id="1.10.10.60">
    <property type="entry name" value="Homeodomain-like"/>
    <property type="match status" value="2"/>
</dbReference>
<dbReference type="InterPro" id="IPR014710">
    <property type="entry name" value="RmlC-like_jellyroll"/>
</dbReference>
<dbReference type="InterPro" id="IPR020449">
    <property type="entry name" value="Tscrpt_reg_AraC-type_HTH"/>
</dbReference>
<dbReference type="Gene3D" id="2.60.120.10">
    <property type="entry name" value="Jelly Rolls"/>
    <property type="match status" value="1"/>
</dbReference>
<evidence type="ECO:0000259" key="4">
    <source>
        <dbReference type="PROSITE" id="PS01124"/>
    </source>
</evidence>
<reference evidence="5" key="2">
    <citation type="journal article" date="2021" name="PeerJ">
        <title>Extensive microbial diversity within the chicken gut microbiome revealed by metagenomics and culture.</title>
        <authorList>
            <person name="Gilroy R."/>
            <person name="Ravi A."/>
            <person name="Getino M."/>
            <person name="Pursley I."/>
            <person name="Horton D.L."/>
            <person name="Alikhan N.F."/>
            <person name="Baker D."/>
            <person name="Gharbi K."/>
            <person name="Hall N."/>
            <person name="Watson M."/>
            <person name="Adriaenssens E.M."/>
            <person name="Foster-Nyarko E."/>
            <person name="Jarju S."/>
            <person name="Secka A."/>
            <person name="Antonio M."/>
            <person name="Oren A."/>
            <person name="Chaudhuri R.R."/>
            <person name="La Ragione R."/>
            <person name="Hildebrand F."/>
            <person name="Pallen M.J."/>
        </authorList>
    </citation>
    <scope>NUCLEOTIDE SEQUENCE</scope>
    <source>
        <strain evidence="5">ChiHecec3B27-6122</strain>
    </source>
</reference>
<dbReference type="Pfam" id="PF12833">
    <property type="entry name" value="HTH_18"/>
    <property type="match status" value="1"/>
</dbReference>
<dbReference type="InterPro" id="IPR003313">
    <property type="entry name" value="AraC-bd"/>
</dbReference>
<gene>
    <name evidence="5" type="ORF">IAD42_03955</name>
</gene>
<dbReference type="InterPro" id="IPR037923">
    <property type="entry name" value="HTH-like"/>
</dbReference>
<dbReference type="SUPFAM" id="SSF51215">
    <property type="entry name" value="Regulatory protein AraC"/>
    <property type="match status" value="1"/>
</dbReference>
<accession>A0A9D1K7R1</accession>
<dbReference type="InterPro" id="IPR009057">
    <property type="entry name" value="Homeodomain-like_sf"/>
</dbReference>
<dbReference type="GO" id="GO:0043565">
    <property type="term" value="F:sequence-specific DNA binding"/>
    <property type="evidence" value="ECO:0007669"/>
    <property type="project" value="InterPro"/>
</dbReference>
<dbReference type="PRINTS" id="PR00032">
    <property type="entry name" value="HTHARAC"/>
</dbReference>
<organism evidence="5 6">
    <name type="scientific">Candidatus Scatomorpha pullistercoris</name>
    <dbReference type="NCBI Taxonomy" id="2840929"/>
    <lineage>
        <taxon>Bacteria</taxon>
        <taxon>Bacillati</taxon>
        <taxon>Bacillota</taxon>
        <taxon>Clostridia</taxon>
        <taxon>Eubacteriales</taxon>
        <taxon>Candidatus Scatomorpha</taxon>
    </lineage>
</organism>
<dbReference type="PROSITE" id="PS01124">
    <property type="entry name" value="HTH_ARAC_FAMILY_2"/>
    <property type="match status" value="1"/>
</dbReference>
<dbReference type="PROSITE" id="PS00041">
    <property type="entry name" value="HTH_ARAC_FAMILY_1"/>
    <property type="match status" value="1"/>
</dbReference>
<name>A0A9D1K7R1_9FIRM</name>
<dbReference type="PANTHER" id="PTHR43280">
    <property type="entry name" value="ARAC-FAMILY TRANSCRIPTIONAL REGULATOR"/>
    <property type="match status" value="1"/>
</dbReference>
<evidence type="ECO:0000313" key="6">
    <source>
        <dbReference type="Proteomes" id="UP000886876"/>
    </source>
</evidence>
<dbReference type="PANTHER" id="PTHR43280:SF28">
    <property type="entry name" value="HTH-TYPE TRANSCRIPTIONAL ACTIVATOR RHAS"/>
    <property type="match status" value="1"/>
</dbReference>
<feature type="domain" description="HTH araC/xylS-type" evidence="4">
    <location>
        <begin position="204"/>
        <end position="302"/>
    </location>
</feature>
<keyword evidence="1" id="KW-0805">Transcription regulation</keyword>
<keyword evidence="3" id="KW-0804">Transcription</keyword>
<dbReference type="InterPro" id="IPR018060">
    <property type="entry name" value="HTH_AraC"/>
</dbReference>
<dbReference type="SMART" id="SM00342">
    <property type="entry name" value="HTH_ARAC"/>
    <property type="match status" value="1"/>
</dbReference>
<protein>
    <submittedName>
        <fullName evidence="5">Helix-turn-helix transcriptional regulator</fullName>
    </submittedName>
</protein>
<dbReference type="GO" id="GO:0003700">
    <property type="term" value="F:DNA-binding transcription factor activity"/>
    <property type="evidence" value="ECO:0007669"/>
    <property type="project" value="InterPro"/>
</dbReference>
<evidence type="ECO:0000256" key="3">
    <source>
        <dbReference type="ARBA" id="ARBA00023163"/>
    </source>
</evidence>
<reference evidence="5" key="1">
    <citation type="submission" date="2020-10" db="EMBL/GenBank/DDBJ databases">
        <authorList>
            <person name="Gilroy R."/>
        </authorList>
    </citation>
    <scope>NUCLEOTIDE SEQUENCE</scope>
    <source>
        <strain evidence="5">ChiHecec3B27-6122</strain>
    </source>
</reference>
<dbReference type="AlphaFoldDB" id="A0A9D1K7R1"/>
<comment type="caution">
    <text evidence="5">The sequence shown here is derived from an EMBL/GenBank/DDBJ whole genome shotgun (WGS) entry which is preliminary data.</text>
</comment>
<dbReference type="SUPFAM" id="SSF46689">
    <property type="entry name" value="Homeodomain-like"/>
    <property type="match status" value="2"/>
</dbReference>
<proteinExistence type="predicted"/>
<dbReference type="Pfam" id="PF02311">
    <property type="entry name" value="AraC_binding"/>
    <property type="match status" value="1"/>
</dbReference>
<keyword evidence="2" id="KW-0238">DNA-binding</keyword>
<evidence type="ECO:0000256" key="1">
    <source>
        <dbReference type="ARBA" id="ARBA00023015"/>
    </source>
</evidence>
<evidence type="ECO:0000313" key="5">
    <source>
        <dbReference type="EMBL" id="HIS97108.1"/>
    </source>
</evidence>
<evidence type="ECO:0000256" key="2">
    <source>
        <dbReference type="ARBA" id="ARBA00023125"/>
    </source>
</evidence>
<dbReference type="EMBL" id="DVJS01000094">
    <property type="protein sequence ID" value="HIS97108.1"/>
    <property type="molecule type" value="Genomic_DNA"/>
</dbReference>
<sequence length="309" mass="35720">MYYNHDNAVRKITKVGRCSRLSTRRYSLEDIGEHPIDRSRVKLLYVSTAKYGGDWHSTLHTHGCTEVFYVVGGSGKFNIEGALVPVKMDDMVIVNPNVEHTEVSYNRRPLEYIVLGVEGLEYSAAEDADRRWFMVNLQSEREQLIHSLREMLKEIELKAPGYELICQDLLEVLILRLMRSTGLSFLPTKGEHRKKGRRQNKECAAVKRYIDDHFKENINLDLLSELVHVNKYYMVHSFTKEFGISPINYLITRRIEESKYLLGGTDHSLSQISHMIGFSSPSYFSQSFRRIEGMSPMEYRKSARLKSGA</sequence>
<dbReference type="InterPro" id="IPR018062">
    <property type="entry name" value="HTH_AraC-typ_CS"/>
</dbReference>